<dbReference type="CDD" id="cd11333">
    <property type="entry name" value="AmyAc_SI_OligoGlu_DGase"/>
    <property type="match status" value="1"/>
</dbReference>
<keyword evidence="3" id="KW-0326">Glycosidase</keyword>
<dbReference type="Gene3D" id="3.90.400.10">
    <property type="entry name" value="Oligo-1,6-glucosidase, Domain 2"/>
    <property type="match status" value="1"/>
</dbReference>
<dbReference type="PANTHER" id="PTHR10357:SF179">
    <property type="entry name" value="NEUTRAL AND BASIC AMINO ACID TRANSPORT PROTEIN RBAT"/>
    <property type="match status" value="1"/>
</dbReference>
<dbReference type="PANTHER" id="PTHR10357">
    <property type="entry name" value="ALPHA-AMYLASE FAMILY MEMBER"/>
    <property type="match status" value="1"/>
</dbReference>
<dbReference type="InterPro" id="IPR006047">
    <property type="entry name" value="GH13_cat_dom"/>
</dbReference>
<dbReference type="InterPro" id="IPR017853">
    <property type="entry name" value="GH"/>
</dbReference>
<name>A0A2T4N187_AERVE</name>
<dbReference type="AlphaFoldDB" id="A0A2T4N187"/>
<dbReference type="EMBL" id="PZKL01000032">
    <property type="protein sequence ID" value="PTH80588.1"/>
    <property type="molecule type" value="Genomic_DNA"/>
</dbReference>
<dbReference type="Gene3D" id="3.20.20.80">
    <property type="entry name" value="Glycosidases"/>
    <property type="match status" value="1"/>
</dbReference>
<comment type="similarity">
    <text evidence="1">Belongs to the glycosyl hydrolase 13 family.</text>
</comment>
<organism evidence="5 6">
    <name type="scientific">Aeromonas veronii</name>
    <dbReference type="NCBI Taxonomy" id="654"/>
    <lineage>
        <taxon>Bacteria</taxon>
        <taxon>Pseudomonadati</taxon>
        <taxon>Pseudomonadota</taxon>
        <taxon>Gammaproteobacteria</taxon>
        <taxon>Aeromonadales</taxon>
        <taxon>Aeromonadaceae</taxon>
        <taxon>Aeromonas</taxon>
    </lineage>
</organism>
<dbReference type="GO" id="GO:0009313">
    <property type="term" value="P:oligosaccharide catabolic process"/>
    <property type="evidence" value="ECO:0007669"/>
    <property type="project" value="TreeGrafter"/>
</dbReference>
<proteinExistence type="inferred from homology"/>
<dbReference type="NCBIfam" id="NF008183">
    <property type="entry name" value="PRK10933.1"/>
    <property type="match status" value="1"/>
</dbReference>
<evidence type="ECO:0000256" key="3">
    <source>
        <dbReference type="ARBA" id="ARBA00023295"/>
    </source>
</evidence>
<dbReference type="SMART" id="SM00642">
    <property type="entry name" value="Aamy"/>
    <property type="match status" value="1"/>
</dbReference>
<feature type="domain" description="Glycosyl hydrolase family 13 catalytic" evidence="4">
    <location>
        <begin position="84"/>
        <end position="467"/>
    </location>
</feature>
<evidence type="ECO:0000313" key="6">
    <source>
        <dbReference type="Proteomes" id="UP000241986"/>
    </source>
</evidence>
<sequence length="610" mass="69079">MASTLSAAPCHPDHSRGLGWHLCDPSRTFGNQPTMEPFSRFPLPCRVPDHLRKIENLLPQPATLMNTHSLHTPDIDLDSCIIYQIYPMSFQDSDGDGMGDINGIRQRLDYLATLGVDMLWLTPIYRSPKRDNGYDVADYRAIDPAFGTLAEMELLIAEAAAHGIGIMMDIVANHTSTQHEWFMKALAGDPCYQDYYVFRDQAFVDAHPITSIFGGSGWQYVAALDRYYLHNFDPSQADLNWDNPAVRAEMAAVINFWLGKGIKGFRFDVIDMVSKEWDRLAMSNGPRLHDYIRELNAASFGGKGIITVGETWGADLAHMQNYSNHDGSEFSMVFNFEHLGLGSDKWSSRFDPLAFKRAMARHQQGLHGQGWNSLFLGNHDLPRAVSRFGDDRPEWRETSARLWAMVLHLMQGTPFIYQGEELAMTNRHWQPDELRDVEAINYCASHSGLAPAELSRRLDAISRDNARTPMQWDAGSHAGFSTATPWIALNANHLEINAAEQLARPDSPFHCYRQLIALRKAHPVVRHGNFELLDGDDPDRISYRRHWQDPASGDRHTLLLLANLTANPLPMPHFDKVTDEMRLLLANYPNELQPLFAPYQCAIWLRVDQG</sequence>
<reference evidence="5 6" key="1">
    <citation type="submission" date="2018-03" db="EMBL/GenBank/DDBJ databases">
        <title>Aeromonas veronii whole genome sequencing and analysis.</title>
        <authorList>
            <person name="Xie H."/>
            <person name="Liu T."/>
            <person name="Wang K."/>
        </authorList>
    </citation>
    <scope>NUCLEOTIDE SEQUENCE [LARGE SCALE GENOMIC DNA]</scope>
    <source>
        <strain evidence="5 6">XH.VA.1</strain>
    </source>
</reference>
<evidence type="ECO:0000256" key="2">
    <source>
        <dbReference type="ARBA" id="ARBA00022801"/>
    </source>
</evidence>
<dbReference type="FunFam" id="3.20.20.80:FF:000064">
    <property type="entry name" value="Oligo-1,6-glucosidase"/>
    <property type="match status" value="1"/>
</dbReference>
<dbReference type="GO" id="GO:0004556">
    <property type="term" value="F:alpha-amylase activity"/>
    <property type="evidence" value="ECO:0007669"/>
    <property type="project" value="TreeGrafter"/>
</dbReference>
<dbReference type="Pfam" id="PF00128">
    <property type="entry name" value="Alpha-amylase"/>
    <property type="match status" value="1"/>
</dbReference>
<accession>A0A2T4N187</accession>
<keyword evidence="2 5" id="KW-0378">Hydrolase</keyword>
<gene>
    <name evidence="5" type="ORF">DAA48_13190</name>
</gene>
<dbReference type="Gene3D" id="2.60.40.1180">
    <property type="entry name" value="Golgi alpha-mannosidase II"/>
    <property type="match status" value="1"/>
</dbReference>
<dbReference type="InterPro" id="IPR013780">
    <property type="entry name" value="Glyco_hydro_b"/>
</dbReference>
<comment type="caution">
    <text evidence="5">The sequence shown here is derived from an EMBL/GenBank/DDBJ whole genome shotgun (WGS) entry which is preliminary data.</text>
</comment>
<evidence type="ECO:0000313" key="5">
    <source>
        <dbReference type="EMBL" id="PTH80588.1"/>
    </source>
</evidence>
<evidence type="ECO:0000256" key="1">
    <source>
        <dbReference type="ARBA" id="ARBA00008061"/>
    </source>
</evidence>
<dbReference type="InterPro" id="IPR045857">
    <property type="entry name" value="O16G_dom_2"/>
</dbReference>
<dbReference type="SUPFAM" id="SSF51445">
    <property type="entry name" value="(Trans)glycosidases"/>
    <property type="match status" value="1"/>
</dbReference>
<dbReference type="Proteomes" id="UP000241986">
    <property type="component" value="Unassembled WGS sequence"/>
</dbReference>
<evidence type="ECO:0000259" key="4">
    <source>
        <dbReference type="SMART" id="SM00642"/>
    </source>
</evidence>
<protein>
    <submittedName>
        <fullName evidence="5">Glucohydrolase</fullName>
    </submittedName>
</protein>